<dbReference type="PANTHER" id="PTHR46268:SF6">
    <property type="entry name" value="UNIVERSAL STRESS PROTEIN UP12"/>
    <property type="match status" value="1"/>
</dbReference>
<keyword evidence="4" id="KW-1185">Reference proteome</keyword>
<dbReference type="KEGG" id="salh:HMF8227_00700"/>
<evidence type="ECO:0000259" key="2">
    <source>
        <dbReference type="Pfam" id="PF00582"/>
    </source>
</evidence>
<protein>
    <submittedName>
        <fullName evidence="3">Universal stress protein</fullName>
    </submittedName>
</protein>
<dbReference type="Gene3D" id="3.40.50.12370">
    <property type="match status" value="1"/>
</dbReference>
<evidence type="ECO:0000313" key="3">
    <source>
        <dbReference type="EMBL" id="AWL11196.1"/>
    </source>
</evidence>
<feature type="domain" description="UspA" evidence="2">
    <location>
        <begin position="209"/>
        <end position="288"/>
    </location>
</feature>
<dbReference type="SUPFAM" id="SSF52402">
    <property type="entry name" value="Adenine nucleotide alpha hydrolases-like"/>
    <property type="match status" value="2"/>
</dbReference>
<dbReference type="EMBL" id="CP029347">
    <property type="protein sequence ID" value="AWL11196.1"/>
    <property type="molecule type" value="Genomic_DNA"/>
</dbReference>
<proteinExistence type="inferred from homology"/>
<dbReference type="CDD" id="cd00293">
    <property type="entry name" value="USP-like"/>
    <property type="match status" value="2"/>
</dbReference>
<dbReference type="RefSeq" id="WP_109338861.1">
    <property type="nucleotide sequence ID" value="NZ_CP029347.1"/>
</dbReference>
<dbReference type="Proteomes" id="UP000245728">
    <property type="component" value="Chromosome"/>
</dbReference>
<accession>A0A2S2E0P5</accession>
<evidence type="ECO:0000256" key="1">
    <source>
        <dbReference type="ARBA" id="ARBA00008791"/>
    </source>
</evidence>
<feature type="domain" description="UspA" evidence="2">
    <location>
        <begin position="8"/>
        <end position="160"/>
    </location>
</feature>
<dbReference type="InterPro" id="IPR006016">
    <property type="entry name" value="UspA"/>
</dbReference>
<dbReference type="PRINTS" id="PR01438">
    <property type="entry name" value="UNVRSLSTRESS"/>
</dbReference>
<dbReference type="OrthoDB" id="9804721at2"/>
<gene>
    <name evidence="3" type="ORF">HMF8227_00700</name>
</gene>
<dbReference type="Pfam" id="PF00582">
    <property type="entry name" value="Usp"/>
    <property type="match status" value="2"/>
</dbReference>
<reference evidence="3 4" key="1">
    <citation type="submission" date="2018-05" db="EMBL/GenBank/DDBJ databases">
        <title>Salinimonas sp. HMF8227 Genome sequencing and assembly.</title>
        <authorList>
            <person name="Kang H."/>
            <person name="Kang J."/>
            <person name="Cha I."/>
            <person name="Kim H."/>
            <person name="Joh K."/>
        </authorList>
    </citation>
    <scope>NUCLEOTIDE SEQUENCE [LARGE SCALE GENOMIC DNA]</scope>
    <source>
        <strain evidence="3 4">HMF8227</strain>
    </source>
</reference>
<comment type="similarity">
    <text evidence="1">Belongs to the universal stress protein A family.</text>
</comment>
<evidence type="ECO:0000313" key="4">
    <source>
        <dbReference type="Proteomes" id="UP000245728"/>
    </source>
</evidence>
<name>A0A2S2E0P5_9ALTE</name>
<organism evidence="3 4">
    <name type="scientific">Saliniradius amylolyticus</name>
    <dbReference type="NCBI Taxonomy" id="2183582"/>
    <lineage>
        <taxon>Bacteria</taxon>
        <taxon>Pseudomonadati</taxon>
        <taxon>Pseudomonadota</taxon>
        <taxon>Gammaproteobacteria</taxon>
        <taxon>Alteromonadales</taxon>
        <taxon>Alteromonadaceae</taxon>
        <taxon>Saliniradius</taxon>
    </lineage>
</organism>
<dbReference type="InterPro" id="IPR006015">
    <property type="entry name" value="Universal_stress_UspA"/>
</dbReference>
<dbReference type="AlphaFoldDB" id="A0A2S2E0P5"/>
<sequence>MAATDQPKVLAGIDGSSISASVTDYAAWISQRVGVPLKLLHNIEHRDTPAVADLSGSIGLGSREMLLEELTEMESRRSKIMMEQGKAMLTAATERAQSQGVTEIEQCQRHGGLAETLVELEEQIRVLVLGIRGEEHDEQSGKLGHQLETVIRALHRPVLVANCDFVAPQRLLLAYDGSEAADKALEMLATSPLYKGIHCHVAHVCKDDKQADALLNKASERLKQAGLEVTTARLNGLPEEELLNYQQQQDIHLIVMGSFGHSRLRELLLGSFTLKMLMKAKIPLLLLR</sequence>
<dbReference type="PANTHER" id="PTHR46268">
    <property type="entry name" value="STRESS RESPONSE PROTEIN NHAX"/>
    <property type="match status" value="1"/>
</dbReference>